<dbReference type="PANTHER" id="PTHR32071:SF17">
    <property type="entry name" value="TRANSCRIPTIONAL REGULATOR (NTRC FAMILY)"/>
    <property type="match status" value="1"/>
</dbReference>
<dbReference type="STRING" id="1817760.A2151_01380"/>
<organism evidence="10 11">
    <name type="scientific">Candidatus Muproteobacteria bacterium RBG_16_65_34</name>
    <dbReference type="NCBI Taxonomy" id="1817760"/>
    <lineage>
        <taxon>Bacteria</taxon>
        <taxon>Pseudomonadati</taxon>
        <taxon>Pseudomonadota</taxon>
        <taxon>Candidatus Muproteobacteria</taxon>
    </lineage>
</organism>
<dbReference type="GO" id="GO:0000160">
    <property type="term" value="P:phosphorelay signal transduction system"/>
    <property type="evidence" value="ECO:0007669"/>
    <property type="project" value="UniProtKB-KW"/>
</dbReference>
<dbReference type="GO" id="GO:0005524">
    <property type="term" value="F:ATP binding"/>
    <property type="evidence" value="ECO:0007669"/>
    <property type="project" value="UniProtKB-KW"/>
</dbReference>
<dbReference type="Pfam" id="PF02954">
    <property type="entry name" value="HTH_8"/>
    <property type="match status" value="1"/>
</dbReference>
<feature type="domain" description="Response regulatory" evidence="9">
    <location>
        <begin position="20"/>
        <end position="135"/>
    </location>
</feature>
<evidence type="ECO:0000313" key="10">
    <source>
        <dbReference type="EMBL" id="OGI47836.1"/>
    </source>
</evidence>
<dbReference type="AlphaFoldDB" id="A0A1F6TRZ8"/>
<dbReference type="CDD" id="cd17550">
    <property type="entry name" value="REC_NtrX-like"/>
    <property type="match status" value="1"/>
</dbReference>
<dbReference type="Pfam" id="PF25601">
    <property type="entry name" value="AAA_lid_14"/>
    <property type="match status" value="1"/>
</dbReference>
<dbReference type="CDD" id="cd00009">
    <property type="entry name" value="AAA"/>
    <property type="match status" value="1"/>
</dbReference>
<dbReference type="Pfam" id="PF00158">
    <property type="entry name" value="Sigma54_activat"/>
    <property type="match status" value="1"/>
</dbReference>
<comment type="caution">
    <text evidence="10">The sequence shown here is derived from an EMBL/GenBank/DDBJ whole genome shotgun (WGS) entry which is preliminary data.</text>
</comment>
<dbReference type="SUPFAM" id="SSF46689">
    <property type="entry name" value="Homeodomain-like"/>
    <property type="match status" value="1"/>
</dbReference>
<dbReference type="PROSITE" id="PS50110">
    <property type="entry name" value="RESPONSE_REGULATORY"/>
    <property type="match status" value="1"/>
</dbReference>
<evidence type="ECO:0000256" key="5">
    <source>
        <dbReference type="ARBA" id="ARBA00023015"/>
    </source>
</evidence>
<evidence type="ECO:0000256" key="6">
    <source>
        <dbReference type="ARBA" id="ARBA00023163"/>
    </source>
</evidence>
<dbReference type="SMART" id="SM00448">
    <property type="entry name" value="REC"/>
    <property type="match status" value="1"/>
</dbReference>
<dbReference type="Pfam" id="PF00072">
    <property type="entry name" value="Response_reg"/>
    <property type="match status" value="1"/>
</dbReference>
<evidence type="ECO:0000256" key="2">
    <source>
        <dbReference type="ARBA" id="ARBA00022741"/>
    </source>
</evidence>
<dbReference type="Gene3D" id="1.10.10.60">
    <property type="entry name" value="Homeodomain-like"/>
    <property type="match status" value="1"/>
</dbReference>
<dbReference type="SUPFAM" id="SSF52172">
    <property type="entry name" value="CheY-like"/>
    <property type="match status" value="1"/>
</dbReference>
<dbReference type="InterPro" id="IPR002078">
    <property type="entry name" value="Sigma_54_int"/>
</dbReference>
<evidence type="ECO:0000259" key="8">
    <source>
        <dbReference type="PROSITE" id="PS50045"/>
    </source>
</evidence>
<dbReference type="InterPro" id="IPR001789">
    <property type="entry name" value="Sig_transdc_resp-reg_receiver"/>
</dbReference>
<keyword evidence="4" id="KW-0902">Two-component regulatory system</keyword>
<dbReference type="GO" id="GO:0043565">
    <property type="term" value="F:sequence-specific DNA binding"/>
    <property type="evidence" value="ECO:0007669"/>
    <property type="project" value="InterPro"/>
</dbReference>
<feature type="domain" description="Sigma-54 factor interaction" evidence="8">
    <location>
        <begin position="157"/>
        <end position="381"/>
    </location>
</feature>
<keyword evidence="6" id="KW-0804">Transcription</keyword>
<dbReference type="InterPro" id="IPR058031">
    <property type="entry name" value="AAA_lid_NorR"/>
</dbReference>
<dbReference type="PROSITE" id="PS00688">
    <property type="entry name" value="SIGMA54_INTERACT_3"/>
    <property type="match status" value="1"/>
</dbReference>
<protein>
    <submittedName>
        <fullName evidence="10">Transcriptional regulator</fullName>
    </submittedName>
</protein>
<dbReference type="Gene3D" id="3.40.50.300">
    <property type="entry name" value="P-loop containing nucleotide triphosphate hydrolases"/>
    <property type="match status" value="1"/>
</dbReference>
<dbReference type="FunFam" id="3.40.50.2300:FF:000018">
    <property type="entry name" value="DNA-binding transcriptional regulator NtrC"/>
    <property type="match status" value="1"/>
</dbReference>
<dbReference type="InterPro" id="IPR002197">
    <property type="entry name" value="HTH_Fis"/>
</dbReference>
<evidence type="ECO:0000256" key="3">
    <source>
        <dbReference type="ARBA" id="ARBA00022840"/>
    </source>
</evidence>
<name>A0A1F6TRZ8_9PROT</name>
<dbReference type="InterPro" id="IPR027417">
    <property type="entry name" value="P-loop_NTPase"/>
</dbReference>
<evidence type="ECO:0000259" key="9">
    <source>
        <dbReference type="PROSITE" id="PS50110"/>
    </source>
</evidence>
<dbReference type="EMBL" id="MFSU01000045">
    <property type="protein sequence ID" value="OGI47836.1"/>
    <property type="molecule type" value="Genomic_DNA"/>
</dbReference>
<gene>
    <name evidence="10" type="ORF">A2151_01380</name>
</gene>
<dbReference type="Gene3D" id="1.10.8.60">
    <property type="match status" value="1"/>
</dbReference>
<evidence type="ECO:0000256" key="1">
    <source>
        <dbReference type="ARBA" id="ARBA00022553"/>
    </source>
</evidence>
<feature type="modified residue" description="4-aspartylphosphate" evidence="7">
    <location>
        <position position="69"/>
    </location>
</feature>
<proteinExistence type="predicted"/>
<keyword evidence="5" id="KW-0805">Transcription regulation</keyword>
<dbReference type="InterPro" id="IPR009057">
    <property type="entry name" value="Homeodomain-like_sf"/>
</dbReference>
<dbReference type="InterPro" id="IPR025944">
    <property type="entry name" value="Sigma_54_int_dom_CS"/>
</dbReference>
<dbReference type="Gene3D" id="3.40.50.2300">
    <property type="match status" value="1"/>
</dbReference>
<dbReference type="SUPFAM" id="SSF52540">
    <property type="entry name" value="P-loop containing nucleoside triphosphate hydrolases"/>
    <property type="match status" value="1"/>
</dbReference>
<keyword evidence="2" id="KW-0547">Nucleotide-binding</keyword>
<dbReference type="PANTHER" id="PTHR32071">
    <property type="entry name" value="TRANSCRIPTIONAL REGULATORY PROTEIN"/>
    <property type="match status" value="1"/>
</dbReference>
<dbReference type="Proteomes" id="UP000178885">
    <property type="component" value="Unassembled WGS sequence"/>
</dbReference>
<dbReference type="GO" id="GO:0006355">
    <property type="term" value="P:regulation of DNA-templated transcription"/>
    <property type="evidence" value="ECO:0007669"/>
    <property type="project" value="InterPro"/>
</dbReference>
<evidence type="ECO:0000256" key="7">
    <source>
        <dbReference type="PROSITE-ProRule" id="PRU00169"/>
    </source>
</evidence>
<accession>A0A1F6TRZ8</accession>
<evidence type="ECO:0000256" key="4">
    <source>
        <dbReference type="ARBA" id="ARBA00023012"/>
    </source>
</evidence>
<reference evidence="10 11" key="1">
    <citation type="journal article" date="2016" name="Nat. Commun.">
        <title>Thousands of microbial genomes shed light on interconnected biogeochemical processes in an aquifer system.</title>
        <authorList>
            <person name="Anantharaman K."/>
            <person name="Brown C.T."/>
            <person name="Hug L.A."/>
            <person name="Sharon I."/>
            <person name="Castelle C.J."/>
            <person name="Probst A.J."/>
            <person name="Thomas B.C."/>
            <person name="Singh A."/>
            <person name="Wilkins M.J."/>
            <person name="Karaoz U."/>
            <person name="Brodie E.L."/>
            <person name="Williams K.H."/>
            <person name="Hubbard S.S."/>
            <person name="Banfield J.F."/>
        </authorList>
    </citation>
    <scope>NUCLEOTIDE SEQUENCE [LARGE SCALE GENOMIC DNA]</scope>
</reference>
<evidence type="ECO:0000313" key="11">
    <source>
        <dbReference type="Proteomes" id="UP000178885"/>
    </source>
</evidence>
<sequence>MSEPSVERLPAAAERLDPGYILVVDDEPDIRRLIQEILEDEHYRVVTAENAAQAREAVRRQRPDLVLLDIWMPDTDGISLLKEWSQNRELDMPVVMMSGHGTVETAVEATRLGAYDFIEKPVSLGKLLVTLERALENDKLRRENLRLRAQAEPDAFLVGKSAAMRALREEMERIAAADTCVLIGGEPGSGRAAAARYLHLHSPRRDRPFVEMSFTALTAAEAARQLFGTESGASILPGAFERAGGGTLVLNEIDELDPALQAQLLRALEERRIQRVGGREPLAWEARLMAITHADLKKAAAEGRFREDLYYRLNVVPLRMPALREHREDMPELVNFYLHWLVDHEHLSYCRFTTGALNALRNYTWPGNVRELKNAVQRLLILSRGEEITEAEVMRALGGPAPTVPTAAEALQPLFELPLRAAREHFERAYLEYHLARTGGNVMELARLSGMERTHLYRKLKQLGINPKTLKE</sequence>
<dbReference type="PROSITE" id="PS50045">
    <property type="entry name" value="SIGMA54_INTERACT_4"/>
    <property type="match status" value="1"/>
</dbReference>
<keyword evidence="1 7" id="KW-0597">Phosphoprotein</keyword>
<dbReference type="InterPro" id="IPR011006">
    <property type="entry name" value="CheY-like_superfamily"/>
</dbReference>
<keyword evidence="3" id="KW-0067">ATP-binding</keyword>